<dbReference type="EMBL" id="JAGIBU010000002">
    <property type="protein sequence ID" value="MBS7824340.1"/>
    <property type="molecule type" value="Genomic_DNA"/>
</dbReference>
<evidence type="ECO:0000313" key="3">
    <source>
        <dbReference type="Proteomes" id="UP000680020"/>
    </source>
</evidence>
<dbReference type="PANTHER" id="PTHR11102">
    <property type="entry name" value="SEL-1-LIKE PROTEIN"/>
    <property type="match status" value="1"/>
</dbReference>
<evidence type="ECO:0000256" key="1">
    <source>
        <dbReference type="SAM" id="SignalP"/>
    </source>
</evidence>
<dbReference type="RefSeq" id="WP_063455273.1">
    <property type="nucleotide sequence ID" value="NZ_CP115969.1"/>
</dbReference>
<feature type="chain" id="PRO_5044256117" evidence="1">
    <location>
        <begin position="22"/>
        <end position="484"/>
    </location>
</feature>
<sequence length="484" mass="53653">MKLFKISGLMLSITLVLGGYASAVALTECASLKAAADAGNAADQVRYGQCLADNTPREYVECDADTLCSHADYRAGEQWFSAAAQQNNAEGWMGLAHVHFQQAEGMDDAYQAGMAALQAAMALGSTDAAYEWARVQYFNVEEDMRSKETDQNILAVLEKAAQAGNYNAERMLGIIYAEGKIVPMDLKKADALFESSAKMGGAPAIDRLMALFAWSPDWYYLNPLNDGSEMDEGRFYTWLERAAEAGNVDALERLLTETTTINGTIRTVAPKHQALLAAHLANIVNSSDPSALMKTYEALSGYVFSQNDVAMQQQMLGIVEKAANLNHDPALYHLGGLYEMGTIVSQNADKAHALYERIQSPEWQYNVAIDALMIDDPTMQQQGLMFLKKAAAGRYPRAMMRLSRYYINGEGVAQDLKQALHLQEGVATSNDVTVKHELLSFYLDQEYGDHFDAEKGIYFAKLMQCDLEDDAWYCYPYYGFLRDH</sequence>
<evidence type="ECO:0000313" key="2">
    <source>
        <dbReference type="EMBL" id="MBS7824340.1"/>
    </source>
</evidence>
<feature type="signal peptide" evidence="1">
    <location>
        <begin position="1"/>
        <end position="21"/>
    </location>
</feature>
<dbReference type="Proteomes" id="UP000680020">
    <property type="component" value="Unassembled WGS sequence"/>
</dbReference>
<dbReference type="AlphaFoldDB" id="A0AB35C0N6"/>
<gene>
    <name evidence="2" type="ORF">J7561_03870</name>
</gene>
<dbReference type="InterPro" id="IPR050767">
    <property type="entry name" value="Sel1_AlgK"/>
</dbReference>
<accession>A0AB35C0N6</accession>
<dbReference type="PANTHER" id="PTHR11102:SF160">
    <property type="entry name" value="ERAD-ASSOCIATED E3 UBIQUITIN-PROTEIN LIGASE COMPONENT HRD3"/>
    <property type="match status" value="1"/>
</dbReference>
<dbReference type="SMART" id="SM00671">
    <property type="entry name" value="SEL1"/>
    <property type="match status" value="3"/>
</dbReference>
<dbReference type="Pfam" id="PF08238">
    <property type="entry name" value="Sel1"/>
    <property type="match status" value="5"/>
</dbReference>
<keyword evidence="1" id="KW-0732">Signal</keyword>
<dbReference type="Gene3D" id="1.25.40.10">
    <property type="entry name" value="Tetratricopeptide repeat domain"/>
    <property type="match status" value="2"/>
</dbReference>
<dbReference type="SUPFAM" id="SSF81901">
    <property type="entry name" value="HCP-like"/>
    <property type="match status" value="2"/>
</dbReference>
<name>A0AB35C0N6_9GAMM</name>
<comment type="caution">
    <text evidence="2">The sequence shown here is derived from an EMBL/GenBank/DDBJ whole genome shotgun (WGS) entry which is preliminary data.</text>
</comment>
<proteinExistence type="predicted"/>
<dbReference type="InterPro" id="IPR011990">
    <property type="entry name" value="TPR-like_helical_dom_sf"/>
</dbReference>
<protein>
    <submittedName>
        <fullName evidence="2">Sel1 repeat family protein</fullName>
    </submittedName>
</protein>
<organism evidence="2 3">
    <name type="scientific">Wohlfahrtiimonas chitiniclastica</name>
    <dbReference type="NCBI Taxonomy" id="400946"/>
    <lineage>
        <taxon>Bacteria</taxon>
        <taxon>Pseudomonadati</taxon>
        <taxon>Pseudomonadota</taxon>
        <taxon>Gammaproteobacteria</taxon>
        <taxon>Cardiobacteriales</taxon>
        <taxon>Ignatzschineriaceae</taxon>
        <taxon>Wohlfahrtiimonas</taxon>
    </lineage>
</organism>
<dbReference type="InterPro" id="IPR006597">
    <property type="entry name" value="Sel1-like"/>
</dbReference>
<reference evidence="2" key="1">
    <citation type="submission" date="2021-03" db="EMBL/GenBank/DDBJ databases">
        <title>Identification and antibiotic profiling of Wohlfahrtiimonas chitiniclastica, an underestimated human pathogen.</title>
        <authorList>
            <person name="Kopf A."/>
            <person name="Bunk B."/>
            <person name="Coldewey S."/>
            <person name="Gunzer F."/>
            <person name="Riedel T."/>
            <person name="Schroettner P."/>
        </authorList>
    </citation>
    <scope>NUCLEOTIDE SEQUENCE</scope>
    <source>
        <strain evidence="2">DSM 100917</strain>
    </source>
</reference>